<evidence type="ECO:0000256" key="1">
    <source>
        <dbReference type="ARBA" id="ARBA00004651"/>
    </source>
</evidence>
<evidence type="ECO:0000313" key="9">
    <source>
        <dbReference type="EMBL" id="XDO95743.1"/>
    </source>
</evidence>
<comment type="similarity">
    <text evidence="2 7">Belongs to the MgtC/SapB family.</text>
</comment>
<feature type="transmembrane region" description="Helical" evidence="7">
    <location>
        <begin position="36"/>
        <end position="55"/>
    </location>
</feature>
<dbReference type="InterPro" id="IPR003416">
    <property type="entry name" value="MgtC/SapB/SrpB/YhiD_fam"/>
</dbReference>
<dbReference type="InterPro" id="IPR049177">
    <property type="entry name" value="MgtC_SapB_SrpB_YhiD_N"/>
</dbReference>
<keyword evidence="3" id="KW-1003">Cell membrane</keyword>
<protein>
    <recommendedName>
        <fullName evidence="7">Protein MgtC</fullName>
    </recommendedName>
</protein>
<keyword evidence="5 7" id="KW-1133">Transmembrane helix</keyword>
<sequence>MDWWRPDLFFPILGAIAAGGLIGFEREFRGHPAGLRTHMLVSLASALLMLAAVHQLSWMRIDDPAAVVRIDPVRMAHGILTGVGFLCGGVIFRQGFSVHGLTTAASLWITSALGTLYGMQVYDLAIAGTAVTVLVLSGLRFVDKHVPQMRAAHLRVRSSREAPLDEAELRAAMKTFGLTAKVIDHHLYGDGSVELSGTFHGLGRVPASDLSAVMLADPRVTSFELRPRRS</sequence>
<evidence type="ECO:0000256" key="3">
    <source>
        <dbReference type="ARBA" id="ARBA00022475"/>
    </source>
</evidence>
<name>A0AB39KQ22_9CAUL</name>
<evidence type="ECO:0000256" key="4">
    <source>
        <dbReference type="ARBA" id="ARBA00022692"/>
    </source>
</evidence>
<evidence type="ECO:0000256" key="6">
    <source>
        <dbReference type="ARBA" id="ARBA00023136"/>
    </source>
</evidence>
<evidence type="ECO:0000256" key="5">
    <source>
        <dbReference type="ARBA" id="ARBA00022989"/>
    </source>
</evidence>
<dbReference type="Pfam" id="PF02308">
    <property type="entry name" value="MgtC"/>
    <property type="match status" value="1"/>
</dbReference>
<reference evidence="9" key="1">
    <citation type="submission" date="2024-06" db="EMBL/GenBank/DDBJ databases">
        <title>Caulobacter inopinatus, sp. nov.</title>
        <authorList>
            <person name="Donachie S.P."/>
        </authorList>
    </citation>
    <scope>NUCLEOTIDE SEQUENCE</scope>
    <source>
        <strain evidence="9">73W</strain>
    </source>
</reference>
<gene>
    <name evidence="9" type="ORF">ABOZ73_13170</name>
</gene>
<dbReference type="AlphaFoldDB" id="A0AB39KQ22"/>
<evidence type="ECO:0000256" key="2">
    <source>
        <dbReference type="ARBA" id="ARBA00009298"/>
    </source>
</evidence>
<evidence type="ECO:0000259" key="8">
    <source>
        <dbReference type="Pfam" id="PF02308"/>
    </source>
</evidence>
<keyword evidence="6 7" id="KW-0472">Membrane</keyword>
<dbReference type="EMBL" id="CP158375">
    <property type="protein sequence ID" value="XDO95743.1"/>
    <property type="molecule type" value="Genomic_DNA"/>
</dbReference>
<keyword evidence="7" id="KW-0997">Cell inner membrane</keyword>
<proteinExistence type="inferred from homology"/>
<comment type="subcellular location">
    <subcellularLocation>
        <location evidence="7">Cell inner membrane</location>
        <topology evidence="7">Multi-pass membrane protein</topology>
    </subcellularLocation>
    <subcellularLocation>
        <location evidence="1">Cell membrane</location>
        <topology evidence="1">Multi-pass membrane protein</topology>
    </subcellularLocation>
</comment>
<dbReference type="PANTHER" id="PTHR33778">
    <property type="entry name" value="PROTEIN MGTC"/>
    <property type="match status" value="1"/>
</dbReference>
<keyword evidence="4 7" id="KW-0812">Transmembrane</keyword>
<dbReference type="RefSeq" id="WP_369058586.1">
    <property type="nucleotide sequence ID" value="NZ_CP158375.1"/>
</dbReference>
<accession>A0AB39KQ22</accession>
<dbReference type="PANTHER" id="PTHR33778:SF1">
    <property type="entry name" value="MAGNESIUM TRANSPORTER YHID-RELATED"/>
    <property type="match status" value="1"/>
</dbReference>
<dbReference type="PRINTS" id="PR01837">
    <property type="entry name" value="MGTCSAPBPROT"/>
</dbReference>
<feature type="transmembrane region" description="Helical" evidence="7">
    <location>
        <begin position="6"/>
        <end position="24"/>
    </location>
</feature>
<feature type="domain" description="MgtC/SapB/SrpB/YhiD N-terminal" evidence="8">
    <location>
        <begin position="13"/>
        <end position="144"/>
    </location>
</feature>
<organism evidence="9">
    <name type="scientific">Caulobacter sp. 73W</name>
    <dbReference type="NCBI Taxonomy" id="3161137"/>
    <lineage>
        <taxon>Bacteria</taxon>
        <taxon>Pseudomonadati</taxon>
        <taxon>Pseudomonadota</taxon>
        <taxon>Alphaproteobacteria</taxon>
        <taxon>Caulobacterales</taxon>
        <taxon>Caulobacteraceae</taxon>
        <taxon>Caulobacter</taxon>
    </lineage>
</organism>
<feature type="transmembrane region" description="Helical" evidence="7">
    <location>
        <begin position="75"/>
        <end position="92"/>
    </location>
</feature>
<dbReference type="GO" id="GO:0005886">
    <property type="term" value="C:plasma membrane"/>
    <property type="evidence" value="ECO:0007669"/>
    <property type="project" value="UniProtKB-SubCell"/>
</dbReference>
<evidence type="ECO:0000256" key="7">
    <source>
        <dbReference type="RuleBase" id="RU365041"/>
    </source>
</evidence>
<feature type="transmembrane region" description="Helical" evidence="7">
    <location>
        <begin position="124"/>
        <end position="142"/>
    </location>
</feature>